<keyword evidence="2" id="KW-1185">Reference proteome</keyword>
<gene>
    <name evidence="1" type="ORF">T190423A01A_120029</name>
</gene>
<reference evidence="1 2" key="1">
    <citation type="submission" date="2024-05" db="EMBL/GenBank/DDBJ databases">
        <authorList>
            <person name="Duchaud E."/>
        </authorList>
    </citation>
    <scope>NUCLEOTIDE SEQUENCE [LARGE SCALE GENOMIC DNA]</scope>
    <source>
        <strain evidence="1">Ena-SAMPLE-TAB-13-05-2024-13:56:06:370-140308</strain>
    </source>
</reference>
<protein>
    <submittedName>
        <fullName evidence="1">Uncharacterized protein</fullName>
    </submittedName>
</protein>
<organism evidence="1 2">
    <name type="scientific">Tenacibaculum polynesiense</name>
    <dbReference type="NCBI Taxonomy" id="3137857"/>
    <lineage>
        <taxon>Bacteria</taxon>
        <taxon>Pseudomonadati</taxon>
        <taxon>Bacteroidota</taxon>
        <taxon>Flavobacteriia</taxon>
        <taxon>Flavobacteriales</taxon>
        <taxon>Flavobacteriaceae</taxon>
        <taxon>Tenacibaculum</taxon>
    </lineage>
</organism>
<dbReference type="EMBL" id="CAXJIO010000003">
    <property type="protein sequence ID" value="CAL2101242.1"/>
    <property type="molecule type" value="Genomic_DNA"/>
</dbReference>
<evidence type="ECO:0000313" key="2">
    <source>
        <dbReference type="Proteomes" id="UP001497527"/>
    </source>
</evidence>
<evidence type="ECO:0000313" key="1">
    <source>
        <dbReference type="EMBL" id="CAL2101242.1"/>
    </source>
</evidence>
<proteinExistence type="predicted"/>
<name>A0ABP1EYQ5_9FLAO</name>
<sequence length="242" mass="27327">MGILASGTTLALVAPELINLGLKGVKSLVENEQKKYTQSYSKSERNDRFYKNRPADGSAANFSYSGFTITRKVKKSQTITNEVASKLKFNFVLDPDSHTMMAIKPVYAQVNSTKSKLKEKDNTVDLLVNVSIKAYWTTSKDGVPTFNSKEISSVSFNLKNLELGKIYEKKSTKFKNKTSEWFSAVPVSVIDKNIKDYGKFKLEVTVTESDDLKKRFEKFSKRLDASEELLKILLKDAFNVED</sequence>
<dbReference type="RefSeq" id="WP_348713977.1">
    <property type="nucleotide sequence ID" value="NZ_CAXJIO010000003.1"/>
</dbReference>
<accession>A0ABP1EYQ5</accession>
<comment type="caution">
    <text evidence="1">The sequence shown here is derived from an EMBL/GenBank/DDBJ whole genome shotgun (WGS) entry which is preliminary data.</text>
</comment>
<dbReference type="Proteomes" id="UP001497527">
    <property type="component" value="Unassembled WGS sequence"/>
</dbReference>